<evidence type="ECO:0000256" key="2">
    <source>
        <dbReference type="ARBA" id="ARBA00023015"/>
    </source>
</evidence>
<reference evidence="6 7" key="1">
    <citation type="submission" date="2016-10" db="EMBL/GenBank/DDBJ databases">
        <authorList>
            <person name="de Groot N.N."/>
        </authorList>
    </citation>
    <scope>NUCLEOTIDE SEQUENCE [LARGE SCALE GENOMIC DNA]</scope>
    <source>
        <strain evidence="6 7">CGMCC 4.1877</strain>
    </source>
</reference>
<dbReference type="Gene3D" id="1.10.1660.10">
    <property type="match status" value="1"/>
</dbReference>
<keyword evidence="2" id="KW-0805">Transcription regulation</keyword>
<feature type="domain" description="HTH merR-type" evidence="5">
    <location>
        <begin position="5"/>
        <end position="73"/>
    </location>
</feature>
<evidence type="ECO:0000256" key="1">
    <source>
        <dbReference type="ARBA" id="ARBA00022491"/>
    </source>
</evidence>
<evidence type="ECO:0000313" key="6">
    <source>
        <dbReference type="EMBL" id="SFO61167.1"/>
    </source>
</evidence>
<dbReference type="PANTHER" id="PTHR30204:SF69">
    <property type="entry name" value="MERR-FAMILY TRANSCRIPTIONAL REGULATOR"/>
    <property type="match status" value="1"/>
</dbReference>
<evidence type="ECO:0000256" key="4">
    <source>
        <dbReference type="ARBA" id="ARBA00023163"/>
    </source>
</evidence>
<keyword evidence="3" id="KW-0238">DNA-binding</keyword>
<dbReference type="InterPro" id="IPR000551">
    <property type="entry name" value="MerR-type_HTH_dom"/>
</dbReference>
<keyword evidence="7" id="KW-1185">Reference proteome</keyword>
<dbReference type="PANTHER" id="PTHR30204">
    <property type="entry name" value="REDOX-CYCLING DRUG-SENSING TRANSCRIPTIONAL ACTIVATOR SOXR"/>
    <property type="match status" value="1"/>
</dbReference>
<dbReference type="SMART" id="SM00422">
    <property type="entry name" value="HTH_MERR"/>
    <property type="match status" value="1"/>
</dbReference>
<dbReference type="Pfam" id="PF13411">
    <property type="entry name" value="MerR_1"/>
    <property type="match status" value="1"/>
</dbReference>
<dbReference type="Proteomes" id="UP000199614">
    <property type="component" value="Unassembled WGS sequence"/>
</dbReference>
<dbReference type="InterPro" id="IPR009061">
    <property type="entry name" value="DNA-bd_dom_put_sf"/>
</dbReference>
<protein>
    <submittedName>
        <fullName evidence="6">MerR family transcriptional regulator, gold-responsive activator of gol and ges genes</fullName>
    </submittedName>
</protein>
<name>A0A1I5IKR1_PSUAM</name>
<dbReference type="GO" id="GO:0003677">
    <property type="term" value="F:DNA binding"/>
    <property type="evidence" value="ECO:0007669"/>
    <property type="project" value="UniProtKB-KW"/>
</dbReference>
<keyword evidence="4" id="KW-0804">Transcription</keyword>
<dbReference type="InterPro" id="IPR047057">
    <property type="entry name" value="MerR_fam"/>
</dbReference>
<evidence type="ECO:0000259" key="5">
    <source>
        <dbReference type="PROSITE" id="PS50937"/>
    </source>
</evidence>
<keyword evidence="1" id="KW-0678">Repressor</keyword>
<dbReference type="GO" id="GO:0003700">
    <property type="term" value="F:DNA-binding transcription factor activity"/>
    <property type="evidence" value="ECO:0007669"/>
    <property type="project" value="InterPro"/>
</dbReference>
<organism evidence="6 7">
    <name type="scientific">Pseudonocardia ammonioxydans</name>
    <dbReference type="NCBI Taxonomy" id="260086"/>
    <lineage>
        <taxon>Bacteria</taxon>
        <taxon>Bacillati</taxon>
        <taxon>Actinomycetota</taxon>
        <taxon>Actinomycetes</taxon>
        <taxon>Pseudonocardiales</taxon>
        <taxon>Pseudonocardiaceae</taxon>
        <taxon>Pseudonocardia</taxon>
    </lineage>
</organism>
<evidence type="ECO:0000313" key="7">
    <source>
        <dbReference type="Proteomes" id="UP000199614"/>
    </source>
</evidence>
<dbReference type="PROSITE" id="PS50937">
    <property type="entry name" value="HTH_MERR_2"/>
    <property type="match status" value="1"/>
</dbReference>
<sequence length="135" mass="15110">MHPGRMRIGEAARRLGVAVHVLRHWDAEGVVVPDRTPAGHREYTEEHLHRMRVLRACQEVGLSLAEVRLVLHRDEASRASVIEHHLARIRRQRAHLDATETFLAHVVACEHDLLTRCPACSAYAVTSPAGPSRAT</sequence>
<dbReference type="PRINTS" id="PR00040">
    <property type="entry name" value="HTHMERR"/>
</dbReference>
<proteinExistence type="predicted"/>
<dbReference type="AlphaFoldDB" id="A0A1I5IKR1"/>
<accession>A0A1I5IKR1</accession>
<evidence type="ECO:0000256" key="3">
    <source>
        <dbReference type="ARBA" id="ARBA00023125"/>
    </source>
</evidence>
<gene>
    <name evidence="6" type="ORF">SAMN05216207_11104</name>
</gene>
<dbReference type="PROSITE" id="PS00552">
    <property type="entry name" value="HTH_MERR_1"/>
    <property type="match status" value="1"/>
</dbReference>
<dbReference type="STRING" id="260086.SAMN05216207_11104"/>
<dbReference type="SUPFAM" id="SSF46955">
    <property type="entry name" value="Putative DNA-binding domain"/>
    <property type="match status" value="1"/>
</dbReference>
<dbReference type="EMBL" id="FOUY01000110">
    <property type="protein sequence ID" value="SFO61167.1"/>
    <property type="molecule type" value="Genomic_DNA"/>
</dbReference>
<dbReference type="CDD" id="cd00592">
    <property type="entry name" value="HTH_MerR-like"/>
    <property type="match status" value="1"/>
</dbReference>